<organism evidence="2 3">
    <name type="scientific">Bondarzewia mesenterica</name>
    <dbReference type="NCBI Taxonomy" id="1095465"/>
    <lineage>
        <taxon>Eukaryota</taxon>
        <taxon>Fungi</taxon>
        <taxon>Dikarya</taxon>
        <taxon>Basidiomycota</taxon>
        <taxon>Agaricomycotina</taxon>
        <taxon>Agaricomycetes</taxon>
        <taxon>Russulales</taxon>
        <taxon>Bondarzewiaceae</taxon>
        <taxon>Bondarzewia</taxon>
    </lineage>
</organism>
<reference evidence="2 3" key="1">
    <citation type="submission" date="2019-02" db="EMBL/GenBank/DDBJ databases">
        <title>Genome sequencing of the rare red list fungi Bondarzewia mesenterica.</title>
        <authorList>
            <person name="Buettner E."/>
            <person name="Kellner H."/>
        </authorList>
    </citation>
    <scope>NUCLEOTIDE SEQUENCE [LARGE SCALE GENOMIC DNA]</scope>
    <source>
        <strain evidence="2 3">DSM 108281</strain>
    </source>
</reference>
<comment type="caution">
    <text evidence="2">The sequence shown here is derived from an EMBL/GenBank/DDBJ whole genome shotgun (WGS) entry which is preliminary data.</text>
</comment>
<dbReference type="AlphaFoldDB" id="A0A4V3XEQ7"/>
<evidence type="ECO:0000313" key="3">
    <source>
        <dbReference type="Proteomes" id="UP000310158"/>
    </source>
</evidence>
<evidence type="ECO:0000313" key="2">
    <source>
        <dbReference type="EMBL" id="THH14573.1"/>
    </source>
</evidence>
<dbReference type="Proteomes" id="UP000310158">
    <property type="component" value="Unassembled WGS sequence"/>
</dbReference>
<evidence type="ECO:0000256" key="1">
    <source>
        <dbReference type="SAM" id="MobiDB-lite"/>
    </source>
</evidence>
<gene>
    <name evidence="2" type="ORF">EW146_g5771</name>
</gene>
<feature type="compositionally biased region" description="Polar residues" evidence="1">
    <location>
        <begin position="199"/>
        <end position="210"/>
    </location>
</feature>
<proteinExistence type="predicted"/>
<protein>
    <submittedName>
        <fullName evidence="2">Uncharacterized protein</fullName>
    </submittedName>
</protein>
<accession>A0A4V3XEQ7</accession>
<dbReference type="EMBL" id="SGPL01000266">
    <property type="protein sequence ID" value="THH14573.1"/>
    <property type="molecule type" value="Genomic_DNA"/>
</dbReference>
<name>A0A4V3XEQ7_9AGAM</name>
<sequence>MPVILTSKTMVFRQPSHLESFVPPPAEQVPQSKAWSGSLTLIHLNAARGHSYEDVYVTAAETDGDNRMDLWPSHLYVYFSQRRITLPDVATWVRRNSPPVCAFMPDRLSDPAANSANQARFTTFSRLLQDNEVVAYAPWNVPDRLLGAGIMMYPTPSSSSLLVGALFLSGNFPDFVTYSQQGPAARSHQQHSQPRHAPHTQTAGTHSTYGSPGPAHPSSSSSHRHHPYGVPADQMNAGPYSSSTS</sequence>
<feature type="compositionally biased region" description="Low complexity" evidence="1">
    <location>
        <begin position="211"/>
        <end position="221"/>
    </location>
</feature>
<dbReference type="OrthoDB" id="3244905at2759"/>
<feature type="region of interest" description="Disordered" evidence="1">
    <location>
        <begin position="179"/>
        <end position="245"/>
    </location>
</feature>
<keyword evidence="3" id="KW-1185">Reference proteome</keyword>